<dbReference type="PANTHER" id="PTHR48049:SF57">
    <property type="entry name" value="UDP-GLYCOSYLTRANSFERASE 91C1-LIKE"/>
    <property type="match status" value="1"/>
</dbReference>
<dbReference type="Proteomes" id="UP000807159">
    <property type="component" value="Chromosome 4"/>
</dbReference>
<dbReference type="Gene3D" id="3.40.50.2000">
    <property type="entry name" value="Glycogen Phosphorylase B"/>
    <property type="match status" value="2"/>
</dbReference>
<dbReference type="InterPro" id="IPR050481">
    <property type="entry name" value="UDP-glycosyltransf_plant"/>
</dbReference>
<dbReference type="GO" id="GO:0035251">
    <property type="term" value="F:UDP-glucosyltransferase activity"/>
    <property type="evidence" value="ECO:0007669"/>
    <property type="project" value="InterPro"/>
</dbReference>
<proteinExistence type="predicted"/>
<dbReference type="EMBL" id="JACEGQ020000004">
    <property type="protein sequence ID" value="KAH8512026.1"/>
    <property type="molecule type" value="Genomic_DNA"/>
</dbReference>
<dbReference type="PANTHER" id="PTHR48049">
    <property type="entry name" value="GLYCOSYLTRANSFERASE"/>
    <property type="match status" value="1"/>
</dbReference>
<evidence type="ECO:0000313" key="2">
    <source>
        <dbReference type="EMBL" id="KAH8512026.1"/>
    </source>
</evidence>
<reference evidence="2" key="1">
    <citation type="journal article" date="2021" name="J. Hered.">
        <title>Genome Assembly of Salicaceae Populus deltoides (Eastern Cottonwood) I-69 Based on Nanopore Sequencing and Hi-C Technologies.</title>
        <authorList>
            <person name="Bai S."/>
            <person name="Wu H."/>
            <person name="Zhang J."/>
            <person name="Pan Z."/>
            <person name="Zhao W."/>
            <person name="Li Z."/>
            <person name="Tong C."/>
        </authorList>
    </citation>
    <scope>NUCLEOTIDE SEQUENCE</scope>
    <source>
        <tissue evidence="2">Leaf</tissue>
    </source>
</reference>
<keyword evidence="3" id="KW-1185">Reference proteome</keyword>
<gene>
    <name evidence="2" type="ORF">H0E87_009280</name>
</gene>
<sequence length="338" mass="37241">MAVDLHVVMVPWSAFSHIMPFFQLSIALAKAGAKISFMSTPKSIQRLPKIPPNLIPLIDLVEIPLPNLNDKDLLPEGAEAGSFISLAATLQAILSNRSADWIITDVVVQWVVEIAQAHDVSLMVVSPCSASTAAFMWPLHYLVGDGQKRFQSSPESLTKPPEWFDFPSSIAFKLHEATGFQAGFYGDNASGISDAERTAKILNVGQALAIRFIERASNKGIVCMRWEPQMETLWHPSIRGSLFHSGWGSVIETLQFGHCLVVLPFIIDQPLNARLLVEKDLAVEVDRNGDGSFSRDAIANAMVSKQGEKCRTNTSEAAAVSGNHELHQDYYQLLEKWC</sequence>
<protein>
    <submittedName>
        <fullName evidence="2">Uncharacterized protein</fullName>
    </submittedName>
</protein>
<evidence type="ECO:0000256" key="1">
    <source>
        <dbReference type="ARBA" id="ARBA00022679"/>
    </source>
</evidence>
<organism evidence="2 3">
    <name type="scientific">Populus deltoides</name>
    <name type="common">Eastern poplar</name>
    <name type="synonym">Eastern cottonwood</name>
    <dbReference type="NCBI Taxonomy" id="3696"/>
    <lineage>
        <taxon>Eukaryota</taxon>
        <taxon>Viridiplantae</taxon>
        <taxon>Streptophyta</taxon>
        <taxon>Embryophyta</taxon>
        <taxon>Tracheophyta</taxon>
        <taxon>Spermatophyta</taxon>
        <taxon>Magnoliopsida</taxon>
        <taxon>eudicotyledons</taxon>
        <taxon>Gunneridae</taxon>
        <taxon>Pentapetalae</taxon>
        <taxon>rosids</taxon>
        <taxon>fabids</taxon>
        <taxon>Malpighiales</taxon>
        <taxon>Salicaceae</taxon>
        <taxon>Saliceae</taxon>
        <taxon>Populus</taxon>
    </lineage>
</organism>
<dbReference type="SUPFAM" id="SSF53756">
    <property type="entry name" value="UDP-Glycosyltransferase/glycogen phosphorylase"/>
    <property type="match status" value="1"/>
</dbReference>
<dbReference type="AlphaFoldDB" id="A0A8T2Z415"/>
<keyword evidence="1" id="KW-0808">Transferase</keyword>
<accession>A0A8T2Z415</accession>
<dbReference type="Pfam" id="PF00201">
    <property type="entry name" value="UDPGT"/>
    <property type="match status" value="1"/>
</dbReference>
<evidence type="ECO:0000313" key="3">
    <source>
        <dbReference type="Proteomes" id="UP000807159"/>
    </source>
</evidence>
<dbReference type="InterPro" id="IPR002213">
    <property type="entry name" value="UDP_glucos_trans"/>
</dbReference>
<name>A0A8T2Z415_POPDE</name>
<comment type="caution">
    <text evidence="2">The sequence shown here is derived from an EMBL/GenBank/DDBJ whole genome shotgun (WGS) entry which is preliminary data.</text>
</comment>